<dbReference type="GO" id="GO:0043565">
    <property type="term" value="F:sequence-specific DNA binding"/>
    <property type="evidence" value="ECO:0007669"/>
    <property type="project" value="InterPro"/>
</dbReference>
<dbReference type="PATRIC" id="fig|1656095.3.peg.3654"/>
<dbReference type="GO" id="GO:0003700">
    <property type="term" value="F:DNA-binding transcription factor activity"/>
    <property type="evidence" value="ECO:0007669"/>
    <property type="project" value="InterPro"/>
</dbReference>
<feature type="domain" description="HTH araC/xylS-type" evidence="6">
    <location>
        <begin position="189"/>
        <end position="287"/>
    </location>
</feature>
<dbReference type="Pfam" id="PF02311">
    <property type="entry name" value="AraC_binding"/>
    <property type="match status" value="1"/>
</dbReference>
<dbReference type="AlphaFoldDB" id="A0A0J8VPX4"/>
<dbReference type="InterPro" id="IPR009057">
    <property type="entry name" value="Homeodomain-like_sf"/>
</dbReference>
<dbReference type="PANTHER" id="PTHR43280:SF32">
    <property type="entry name" value="TRANSCRIPTIONAL REGULATORY PROTEIN"/>
    <property type="match status" value="1"/>
</dbReference>
<dbReference type="SUPFAM" id="SSF46689">
    <property type="entry name" value="Homeodomain-like"/>
    <property type="match status" value="1"/>
</dbReference>
<dbReference type="InterPro" id="IPR018060">
    <property type="entry name" value="HTH_AraC"/>
</dbReference>
<sequence>MKPVTPVPVFTLYGESLNWPTPDLLHCESIHSRSSLYEWHIRIHQHADIVQLLYLHTGSAEIEIEGGKRRVSEACIQVVPALCVHSFKFSPGAQGYSLSFSSPLVALFEQRFGQSLEVLTRPRCLPVKASRHRINALFSTLQSEYEGDNLAREMMLHSLISALLVWLNRQCAQSEALPERPKRNKAAMRQFSKLLERHYREQWPVTAYAQKLGLSVTHLNTLCHEFHGASALNLLHQRLTLEARRTLLYTSMTISQVSDYLGFSDATYFSRFFRRTVGVTPKAFRDAGAVNALLKK</sequence>
<dbReference type="Gene3D" id="1.10.10.60">
    <property type="entry name" value="Homeodomain-like"/>
    <property type="match status" value="1"/>
</dbReference>
<protein>
    <recommendedName>
        <fullName evidence="5">Arabinose operon regulatory protein</fullName>
    </recommendedName>
</protein>
<keyword evidence="8" id="KW-1185">Reference proteome</keyword>
<dbReference type="STRING" id="1121863.GCA_000621185_01812"/>
<accession>A0A0J8VPX4</accession>
<comment type="caution">
    <text evidence="7">The sequence shown here is derived from an EMBL/GenBank/DDBJ whole genome shotgun (WGS) entry which is preliminary data.</text>
</comment>
<evidence type="ECO:0000313" key="7">
    <source>
        <dbReference type="EMBL" id="KMV35231.1"/>
    </source>
</evidence>
<name>A0A0J8VPX4_9ENTR</name>
<dbReference type="PANTHER" id="PTHR43280">
    <property type="entry name" value="ARAC-FAMILY TRANSCRIPTIONAL REGULATOR"/>
    <property type="match status" value="1"/>
</dbReference>
<organism evidence="7 8">
    <name type="scientific">Franconibacter pulveris</name>
    <dbReference type="NCBI Taxonomy" id="435910"/>
    <lineage>
        <taxon>Bacteria</taxon>
        <taxon>Pseudomonadati</taxon>
        <taxon>Pseudomonadota</taxon>
        <taxon>Gammaproteobacteria</taxon>
        <taxon>Enterobacterales</taxon>
        <taxon>Enterobacteriaceae</taxon>
        <taxon>Franconibacter</taxon>
    </lineage>
</organism>
<evidence type="ECO:0000259" key="6">
    <source>
        <dbReference type="PROSITE" id="PS01124"/>
    </source>
</evidence>
<keyword evidence="1" id="KW-0805">Transcription regulation</keyword>
<dbReference type="CDD" id="cd06999">
    <property type="entry name" value="cupin_HpaA-like_N"/>
    <property type="match status" value="1"/>
</dbReference>
<dbReference type="SMART" id="SM00342">
    <property type="entry name" value="HTH_ARAC"/>
    <property type="match status" value="1"/>
</dbReference>
<dbReference type="PROSITE" id="PS01124">
    <property type="entry name" value="HTH_ARAC_FAMILY_2"/>
    <property type="match status" value="1"/>
</dbReference>
<evidence type="ECO:0000256" key="3">
    <source>
        <dbReference type="ARBA" id="ARBA00023159"/>
    </source>
</evidence>
<dbReference type="RefSeq" id="WP_024559501.1">
    <property type="nucleotide sequence ID" value="NZ_LFEJ01000012.1"/>
</dbReference>
<dbReference type="Pfam" id="PF12833">
    <property type="entry name" value="HTH_18"/>
    <property type="match status" value="1"/>
</dbReference>
<keyword evidence="3" id="KW-0010">Activator</keyword>
<proteinExistence type="predicted"/>
<keyword evidence="4" id="KW-0804">Transcription</keyword>
<dbReference type="OrthoDB" id="9814125at2"/>
<evidence type="ECO:0000256" key="5">
    <source>
        <dbReference type="ARBA" id="ARBA00044978"/>
    </source>
</evidence>
<dbReference type="InterPro" id="IPR020449">
    <property type="entry name" value="Tscrpt_reg_AraC-type_HTH"/>
</dbReference>
<dbReference type="Proteomes" id="UP000037315">
    <property type="component" value="Unassembled WGS sequence"/>
</dbReference>
<evidence type="ECO:0000256" key="2">
    <source>
        <dbReference type="ARBA" id="ARBA00023125"/>
    </source>
</evidence>
<dbReference type="InterPro" id="IPR037923">
    <property type="entry name" value="HTH-like"/>
</dbReference>
<evidence type="ECO:0000256" key="4">
    <source>
        <dbReference type="ARBA" id="ARBA00023163"/>
    </source>
</evidence>
<dbReference type="PRINTS" id="PR00032">
    <property type="entry name" value="HTHARAC"/>
</dbReference>
<dbReference type="EMBL" id="LFEJ01000012">
    <property type="protein sequence ID" value="KMV35231.1"/>
    <property type="molecule type" value="Genomic_DNA"/>
</dbReference>
<evidence type="ECO:0000256" key="1">
    <source>
        <dbReference type="ARBA" id="ARBA00023015"/>
    </source>
</evidence>
<dbReference type="InterPro" id="IPR047264">
    <property type="entry name" value="Cupin_HpaA-like_N"/>
</dbReference>
<keyword evidence="2" id="KW-0238">DNA-binding</keyword>
<reference evidence="7 8" key="1">
    <citation type="submission" date="2015-06" db="EMBL/GenBank/DDBJ databases">
        <title>Genome sequencing of Cronobacter sp. strain DJ34 isolated from petroleum contaminated sludge of Duliajan Oil Fields, Assam, India.</title>
        <authorList>
            <person name="Pal S."/>
            <person name="Banerjee T.D."/>
            <person name="Roy A."/>
            <person name="Sar P."/>
            <person name="Kazy S.K."/>
        </authorList>
    </citation>
    <scope>NUCLEOTIDE SEQUENCE [LARGE SCALE GENOMIC DNA]</scope>
    <source>
        <strain evidence="7 8">DJ34</strain>
    </source>
</reference>
<evidence type="ECO:0000313" key="8">
    <source>
        <dbReference type="Proteomes" id="UP000037315"/>
    </source>
</evidence>
<dbReference type="InterPro" id="IPR003313">
    <property type="entry name" value="AraC-bd"/>
</dbReference>
<dbReference type="SUPFAM" id="SSF51215">
    <property type="entry name" value="Regulatory protein AraC"/>
    <property type="match status" value="1"/>
</dbReference>
<gene>
    <name evidence="7" type="ORF">ACH50_08305</name>
</gene>